<keyword evidence="3" id="KW-1185">Reference proteome</keyword>
<name>A0A423VY27_9PEZI</name>
<evidence type="ECO:0000313" key="2">
    <source>
        <dbReference type="EMBL" id="ROV95996.1"/>
    </source>
</evidence>
<feature type="region of interest" description="Disordered" evidence="1">
    <location>
        <begin position="64"/>
        <end position="93"/>
    </location>
</feature>
<feature type="compositionally biased region" description="Basic residues" evidence="1">
    <location>
        <begin position="82"/>
        <end position="93"/>
    </location>
</feature>
<protein>
    <submittedName>
        <fullName evidence="2">Uncharacterized protein</fullName>
    </submittedName>
</protein>
<reference evidence="2 3" key="1">
    <citation type="submission" date="2015-09" db="EMBL/GenBank/DDBJ databases">
        <title>Host preference determinants of Valsa canker pathogens revealed by comparative genomics.</title>
        <authorList>
            <person name="Yin Z."/>
            <person name="Huang L."/>
        </authorList>
    </citation>
    <scope>NUCLEOTIDE SEQUENCE [LARGE SCALE GENOMIC DNA]</scope>
    <source>
        <strain evidence="2 3">03-1</strain>
    </source>
</reference>
<dbReference type="EMBL" id="LKEA01000034">
    <property type="protein sequence ID" value="ROV95996.1"/>
    <property type="molecule type" value="Genomic_DNA"/>
</dbReference>
<feature type="region of interest" description="Disordered" evidence="1">
    <location>
        <begin position="1"/>
        <end position="45"/>
    </location>
</feature>
<evidence type="ECO:0000256" key="1">
    <source>
        <dbReference type="SAM" id="MobiDB-lite"/>
    </source>
</evidence>
<feature type="compositionally biased region" description="Basic residues" evidence="1">
    <location>
        <begin position="27"/>
        <end position="37"/>
    </location>
</feature>
<evidence type="ECO:0000313" key="3">
    <source>
        <dbReference type="Proteomes" id="UP000283895"/>
    </source>
</evidence>
<dbReference type="AlphaFoldDB" id="A0A423VY27"/>
<gene>
    <name evidence="2" type="ORF">VMCG_08021</name>
</gene>
<sequence>MAREGTRSSTGHAAPRQFQTVDTAPAIKRKPATKKAGSKPTGVTKKVAPKKENTVVKKVKAAVKKGEAKVKKSTKKTETKAKAPKTKKAAAAK</sequence>
<comment type="caution">
    <text evidence="2">The sequence shown here is derived from an EMBL/GenBank/DDBJ whole genome shotgun (WGS) entry which is preliminary data.</text>
</comment>
<proteinExistence type="predicted"/>
<organism evidence="2 3">
    <name type="scientific">Cytospora schulzeri</name>
    <dbReference type="NCBI Taxonomy" id="448051"/>
    <lineage>
        <taxon>Eukaryota</taxon>
        <taxon>Fungi</taxon>
        <taxon>Dikarya</taxon>
        <taxon>Ascomycota</taxon>
        <taxon>Pezizomycotina</taxon>
        <taxon>Sordariomycetes</taxon>
        <taxon>Sordariomycetidae</taxon>
        <taxon>Diaporthales</taxon>
        <taxon>Cytosporaceae</taxon>
        <taxon>Cytospora</taxon>
    </lineage>
</organism>
<accession>A0A423VY27</accession>
<dbReference type="OrthoDB" id="3563733at2759"/>
<feature type="compositionally biased region" description="Basic and acidic residues" evidence="1">
    <location>
        <begin position="64"/>
        <end position="81"/>
    </location>
</feature>
<feature type="compositionally biased region" description="Polar residues" evidence="1">
    <location>
        <begin position="7"/>
        <end position="22"/>
    </location>
</feature>
<dbReference type="Proteomes" id="UP000283895">
    <property type="component" value="Unassembled WGS sequence"/>
</dbReference>